<evidence type="ECO:0000313" key="2">
    <source>
        <dbReference type="EMBL" id="KHJ94853.1"/>
    </source>
</evidence>
<evidence type="ECO:0000313" key="3">
    <source>
        <dbReference type="Proteomes" id="UP000053660"/>
    </source>
</evidence>
<accession>A0A0B1TBA8</accession>
<feature type="region of interest" description="Disordered" evidence="1">
    <location>
        <begin position="107"/>
        <end position="137"/>
    </location>
</feature>
<evidence type="ECO:0000256" key="1">
    <source>
        <dbReference type="SAM" id="MobiDB-lite"/>
    </source>
</evidence>
<dbReference type="InterPro" id="IPR035892">
    <property type="entry name" value="C2_domain_sf"/>
</dbReference>
<dbReference type="EMBL" id="KN550178">
    <property type="protein sequence ID" value="KHJ94853.1"/>
    <property type="molecule type" value="Genomic_DNA"/>
</dbReference>
<keyword evidence="3" id="KW-1185">Reference proteome</keyword>
<proteinExistence type="predicted"/>
<dbReference type="Gene3D" id="2.60.40.150">
    <property type="entry name" value="C2 domain"/>
    <property type="match status" value="1"/>
</dbReference>
<gene>
    <name evidence="2" type="ORF">OESDEN_05213</name>
</gene>
<organism evidence="2 3">
    <name type="scientific">Oesophagostomum dentatum</name>
    <name type="common">Nodular worm</name>
    <dbReference type="NCBI Taxonomy" id="61180"/>
    <lineage>
        <taxon>Eukaryota</taxon>
        <taxon>Metazoa</taxon>
        <taxon>Ecdysozoa</taxon>
        <taxon>Nematoda</taxon>
        <taxon>Chromadorea</taxon>
        <taxon>Rhabditida</taxon>
        <taxon>Rhabditina</taxon>
        <taxon>Rhabditomorpha</taxon>
        <taxon>Strongyloidea</taxon>
        <taxon>Strongylidae</taxon>
        <taxon>Oesophagostomum</taxon>
    </lineage>
</organism>
<reference evidence="2 3" key="1">
    <citation type="submission" date="2014-03" db="EMBL/GenBank/DDBJ databases">
        <title>Draft genome of the hookworm Oesophagostomum dentatum.</title>
        <authorList>
            <person name="Mitreva M."/>
        </authorList>
    </citation>
    <scope>NUCLEOTIDE SEQUENCE [LARGE SCALE GENOMIC DNA]</scope>
    <source>
        <strain evidence="2 3">OD-Hann</strain>
    </source>
</reference>
<dbReference type="OrthoDB" id="269822at2759"/>
<dbReference type="Proteomes" id="UP000053660">
    <property type="component" value="Unassembled WGS sequence"/>
</dbReference>
<protein>
    <submittedName>
        <fullName evidence="2">Uncharacterized protein</fullName>
    </submittedName>
</protein>
<name>A0A0B1TBA8_OESDE</name>
<sequence>MTAYSENGPVAYRILPINGLQNGYRHVILRSLENQNLGPITLFVYFDIFFHVDRMHEDHHSAYLDPFLEAKKEKALGESLAHPFRKQEKNIVDNSYRQAIIGTKGLSRGETTLDSEEESDELPPPTSSTSSSLITQASRKLGQFRRRIHMASQNIRSKLK</sequence>
<dbReference type="AlphaFoldDB" id="A0A0B1TBA8"/>